<dbReference type="GO" id="GO:0012505">
    <property type="term" value="C:endomembrane system"/>
    <property type="evidence" value="ECO:0007669"/>
    <property type="project" value="UniProtKB-ARBA"/>
</dbReference>
<dbReference type="PANTHER" id="PTHR10663:SF388">
    <property type="entry name" value="GOLGI-SPECIFIC BREFELDIN A-RESISTANCE GUANINE NUCLEOTIDE EXCHANGE FACTOR 1"/>
    <property type="match status" value="1"/>
</dbReference>
<dbReference type="OrthoDB" id="430364at2759"/>
<dbReference type="InterPro" id="IPR056604">
    <property type="entry name" value="GBF1-like_TPR"/>
</dbReference>
<dbReference type="GO" id="GO:0005737">
    <property type="term" value="C:cytoplasm"/>
    <property type="evidence" value="ECO:0007669"/>
    <property type="project" value="UniProtKB-ARBA"/>
</dbReference>
<dbReference type="InterPro" id="IPR023394">
    <property type="entry name" value="Sec7_C_sf"/>
</dbReference>
<dbReference type="GeneID" id="94828462"/>
<organism evidence="2 3">
    <name type="scientific">Tritrichomonas foetus</name>
    <dbReference type="NCBI Taxonomy" id="1144522"/>
    <lineage>
        <taxon>Eukaryota</taxon>
        <taxon>Metamonada</taxon>
        <taxon>Parabasalia</taxon>
        <taxon>Tritrichomonadida</taxon>
        <taxon>Tritrichomonadidae</taxon>
        <taxon>Tritrichomonas</taxon>
    </lineage>
</organism>
<dbReference type="GO" id="GO:0005085">
    <property type="term" value="F:guanyl-nucleotide exchange factor activity"/>
    <property type="evidence" value="ECO:0007669"/>
    <property type="project" value="InterPro"/>
</dbReference>
<dbReference type="SMART" id="SM00222">
    <property type="entry name" value="Sec7"/>
    <property type="match status" value="1"/>
</dbReference>
<proteinExistence type="predicted"/>
<sequence>MIYSMDRKICEIISDECHRMQAELRLTSQKSLIPDLQEEFHRLRFNIYSPNSQPQVSEIISPFQRMISHPRSTDVITSVAISSLYNFLKSGLFTTSEDITSLVQCLCSCQYQMTSEQDCLTLNQQIISTFILICSDRFSHLVSISAAESIFQYCEQDVRQLTINSTRSVILTQALSEISVLILTREDLQPLVCDTLTTLYYIADLSYTDSGWVARIAALSAFLAIAKTGAATKYHELIIFSCIILHQQLTTPDDRCNFVLSLRLFFTVFSENWTQMSMPFSKCFEAILDFCSSSTVSPLLKSTAFEILIDFVSLPKFPLVFYSNFSTRPFLPNLFEKFINVVMSFANVPAAVPDAQNVALSLITTIIQQITPSVNSENPRISLDPPLQEPFSDELEKYEKLLDFSAKFSEKSSSISKDYSVTDVSKMLFIALGISKSSLGEFFGKNSEFNKNVLQAYIDLFDFSNLSIDQSIRLFLSSFRIVGEGQIVDRLLDMFSIAFFNSHPNTFFHDAVAVHLFSVAWLMLHTSMHNKNVVKKDTLTDFLALLKGQNNGEDYDTQFLTSIFNSIKRSAISIEEDTQNNSPAYWELLIQRQKLLKIELTCNEPQSDTIKLFREIWQQAAPIYTILFDHSNEGVSLVLDTFTKCASIAALYQMHDVLDNLVVNLCRFTHSNSKNGLSEESSKKALYTLSDVVFDHGAQIQEGWKYFVELLLDLFRLDILPEEMRTQANLCVENGDIIIAPQMWQKTPRRNTAMLSFFRILTSYDNEKEKEEDSNDIKTIEQRGLVKDCKIHHIIDQSLHFSNQSLSYFLKSLILITHNFLPELDESKENKESRAAEATVCFHWVTQTATVNEERIQPLWKPVFELFLSVLANAQYNRTFLFFLQRILTSMFTLINHMWGQQKLRQDILTLLEKVASFDARCLSALLPELISGVNSFFSLHLQTFAETMQYQSVLTIFNASISFHEINPKPVTLVHSLVQKFNECKELPGINRMNDFYIPLLQTVALFCIKDPNDDVFIRFRDFQTILAFPGIEKRTPAMCDSIFEMVLFPSLARLTTEIPLQIKTHPNMQERALMMVRTVFKAFLVSYQLLSELPTFSCIWFKMVQFMLNLMKVNDADLKESIPEMLGNALLVMKESGIFQSNDDRKEMWLNSLAVIEPLTPSFKTMFHADEK</sequence>
<dbReference type="VEuPathDB" id="TrichDB:TRFO_07569"/>
<dbReference type="InterPro" id="IPR035999">
    <property type="entry name" value="Sec7_dom_sf"/>
</dbReference>
<dbReference type="AlphaFoldDB" id="A0A1J4JUZ1"/>
<name>A0A1J4JUZ1_9EUKA</name>
<dbReference type="EMBL" id="MLAK01000915">
    <property type="protein sequence ID" value="OHT01340.1"/>
    <property type="molecule type" value="Genomic_DNA"/>
</dbReference>
<dbReference type="GO" id="GO:0016192">
    <property type="term" value="P:vesicle-mediated transport"/>
    <property type="evidence" value="ECO:0007669"/>
    <property type="project" value="UniProtKB-ARBA"/>
</dbReference>
<dbReference type="PROSITE" id="PS50190">
    <property type="entry name" value="SEC7"/>
    <property type="match status" value="1"/>
</dbReference>
<dbReference type="InterPro" id="IPR016024">
    <property type="entry name" value="ARM-type_fold"/>
</dbReference>
<dbReference type="PANTHER" id="PTHR10663">
    <property type="entry name" value="GUANYL-NUCLEOTIDE EXCHANGE FACTOR"/>
    <property type="match status" value="1"/>
</dbReference>
<evidence type="ECO:0000313" key="2">
    <source>
        <dbReference type="EMBL" id="OHT01340.1"/>
    </source>
</evidence>
<dbReference type="SUPFAM" id="SSF48425">
    <property type="entry name" value="Sec7 domain"/>
    <property type="match status" value="1"/>
</dbReference>
<gene>
    <name evidence="2" type="ORF">TRFO_07569</name>
</gene>
<dbReference type="SUPFAM" id="SSF48371">
    <property type="entry name" value="ARM repeat"/>
    <property type="match status" value="1"/>
</dbReference>
<dbReference type="GO" id="GO:0032012">
    <property type="term" value="P:regulation of ARF protein signal transduction"/>
    <property type="evidence" value="ECO:0007669"/>
    <property type="project" value="InterPro"/>
</dbReference>
<protein>
    <submittedName>
        <fullName evidence="2">Sec7 domain containing protein</fullName>
    </submittedName>
</protein>
<reference evidence="2" key="1">
    <citation type="submission" date="2016-10" db="EMBL/GenBank/DDBJ databases">
        <authorList>
            <person name="Benchimol M."/>
            <person name="Almeida L.G."/>
            <person name="Vasconcelos A.T."/>
            <person name="Perreira-Neves A."/>
            <person name="Rosa I.A."/>
            <person name="Tasca T."/>
            <person name="Bogo M.R."/>
            <person name="de Souza W."/>
        </authorList>
    </citation>
    <scope>NUCLEOTIDE SEQUENCE [LARGE SCALE GENOMIC DNA]</scope>
    <source>
        <strain evidence="2">K</strain>
    </source>
</reference>
<accession>A0A1J4JUZ1</accession>
<dbReference type="Pfam" id="PF01369">
    <property type="entry name" value="Sec7"/>
    <property type="match status" value="1"/>
</dbReference>
<dbReference type="InterPro" id="IPR000904">
    <property type="entry name" value="Sec7_dom"/>
</dbReference>
<dbReference type="CDD" id="cd00171">
    <property type="entry name" value="Sec7"/>
    <property type="match status" value="1"/>
</dbReference>
<evidence type="ECO:0000259" key="1">
    <source>
        <dbReference type="PROSITE" id="PS50190"/>
    </source>
</evidence>
<comment type="caution">
    <text evidence="2">The sequence shown here is derived from an EMBL/GenBank/DDBJ whole genome shotgun (WGS) entry which is preliminary data.</text>
</comment>
<keyword evidence="3" id="KW-1185">Reference proteome</keyword>
<dbReference type="Pfam" id="PF23325">
    <property type="entry name" value="TPR_28"/>
    <property type="match status" value="1"/>
</dbReference>
<dbReference type="Gene3D" id="1.10.220.20">
    <property type="match status" value="1"/>
</dbReference>
<dbReference type="RefSeq" id="XP_068354476.1">
    <property type="nucleotide sequence ID" value="XM_068493758.1"/>
</dbReference>
<dbReference type="Proteomes" id="UP000179807">
    <property type="component" value="Unassembled WGS sequence"/>
</dbReference>
<feature type="domain" description="SEC7" evidence="1">
    <location>
        <begin position="396"/>
        <end position="570"/>
    </location>
</feature>
<evidence type="ECO:0000313" key="3">
    <source>
        <dbReference type="Proteomes" id="UP000179807"/>
    </source>
</evidence>
<dbReference type="Gene3D" id="1.10.1000.11">
    <property type="entry name" value="Arf Nucleotide-binding Site Opener,domain 2"/>
    <property type="match status" value="1"/>
</dbReference>